<dbReference type="AlphaFoldDB" id="A0A4Y3J600"/>
<evidence type="ECO:0000313" key="6">
    <source>
        <dbReference type="Proteomes" id="UP000317717"/>
    </source>
</evidence>
<dbReference type="Proteomes" id="UP000317717">
    <property type="component" value="Unassembled WGS sequence"/>
</dbReference>
<evidence type="ECO:0000313" key="5">
    <source>
        <dbReference type="EMBL" id="GEA67361.1"/>
    </source>
</evidence>
<dbReference type="GO" id="GO:0003677">
    <property type="term" value="F:DNA binding"/>
    <property type="evidence" value="ECO:0007669"/>
    <property type="project" value="UniProtKB-KW"/>
</dbReference>
<dbReference type="GO" id="GO:0005829">
    <property type="term" value="C:cytosol"/>
    <property type="evidence" value="ECO:0007669"/>
    <property type="project" value="TreeGrafter"/>
</dbReference>
<keyword evidence="3" id="KW-0804">Transcription</keyword>
<dbReference type="SUPFAM" id="SSF47413">
    <property type="entry name" value="lambda repressor-like DNA-binding domains"/>
    <property type="match status" value="1"/>
</dbReference>
<keyword evidence="2" id="KW-0238">DNA-binding</keyword>
<comment type="caution">
    <text evidence="5">The sequence shown here is derived from an EMBL/GenBank/DDBJ whole genome shotgun (WGS) entry which is preliminary data.</text>
</comment>
<evidence type="ECO:0000256" key="2">
    <source>
        <dbReference type="ARBA" id="ARBA00023125"/>
    </source>
</evidence>
<dbReference type="GO" id="GO:0003700">
    <property type="term" value="F:DNA-binding transcription factor activity"/>
    <property type="evidence" value="ECO:0007669"/>
    <property type="project" value="TreeGrafter"/>
</dbReference>
<gene>
    <name evidence="5" type="ORF">PA3_15190</name>
</gene>
<dbReference type="InterPro" id="IPR010982">
    <property type="entry name" value="Lambda_DNA-bd_dom_sf"/>
</dbReference>
<dbReference type="InterPro" id="IPR001387">
    <property type="entry name" value="Cro/C1-type_HTH"/>
</dbReference>
<dbReference type="Pfam" id="PF01381">
    <property type="entry name" value="HTH_3"/>
    <property type="match status" value="1"/>
</dbReference>
<organism evidence="5 6">
    <name type="scientific">Acinetobacter pittii</name>
    <name type="common">Acinetobacter genomosp. 3</name>
    <dbReference type="NCBI Taxonomy" id="48296"/>
    <lineage>
        <taxon>Bacteria</taxon>
        <taxon>Pseudomonadati</taxon>
        <taxon>Pseudomonadota</taxon>
        <taxon>Gammaproteobacteria</taxon>
        <taxon>Moraxellales</taxon>
        <taxon>Moraxellaceae</taxon>
        <taxon>Acinetobacter</taxon>
        <taxon>Acinetobacter calcoaceticus/baumannii complex</taxon>
    </lineage>
</organism>
<sequence>MQDLSIKIGQLIRQKRKEKQISQEKLALLCNIDRSYLGRIERGEVNITILKLYEISEVLDTNAKELLPDT</sequence>
<dbReference type="PANTHER" id="PTHR46797:SF23">
    <property type="entry name" value="HTH-TYPE TRANSCRIPTIONAL REGULATOR SUTR"/>
    <property type="match status" value="1"/>
</dbReference>
<keyword evidence="1" id="KW-0805">Transcription regulation</keyword>
<accession>A0A4Y3J600</accession>
<proteinExistence type="predicted"/>
<dbReference type="PANTHER" id="PTHR46797">
    <property type="entry name" value="HTH-TYPE TRANSCRIPTIONAL REGULATOR"/>
    <property type="match status" value="1"/>
</dbReference>
<dbReference type="Gene3D" id="1.10.260.40">
    <property type="entry name" value="lambda repressor-like DNA-binding domains"/>
    <property type="match status" value="1"/>
</dbReference>
<name>A0A4Y3J600_ACIPI</name>
<dbReference type="PROSITE" id="PS50943">
    <property type="entry name" value="HTH_CROC1"/>
    <property type="match status" value="1"/>
</dbReference>
<dbReference type="InterPro" id="IPR050807">
    <property type="entry name" value="TransReg_Diox_bact_type"/>
</dbReference>
<dbReference type="CDD" id="cd00093">
    <property type="entry name" value="HTH_XRE"/>
    <property type="match status" value="1"/>
</dbReference>
<dbReference type="EMBL" id="BJLJ01000006">
    <property type="protein sequence ID" value="GEA67361.1"/>
    <property type="molecule type" value="Genomic_DNA"/>
</dbReference>
<feature type="domain" description="HTH cro/C1-type" evidence="4">
    <location>
        <begin position="12"/>
        <end position="66"/>
    </location>
</feature>
<dbReference type="RefSeq" id="WP_141315338.1">
    <property type="nucleotide sequence ID" value="NZ_BJLJ01000006.1"/>
</dbReference>
<evidence type="ECO:0000256" key="1">
    <source>
        <dbReference type="ARBA" id="ARBA00023015"/>
    </source>
</evidence>
<dbReference type="SMART" id="SM00530">
    <property type="entry name" value="HTH_XRE"/>
    <property type="match status" value="1"/>
</dbReference>
<evidence type="ECO:0000256" key="3">
    <source>
        <dbReference type="ARBA" id="ARBA00023163"/>
    </source>
</evidence>
<evidence type="ECO:0000259" key="4">
    <source>
        <dbReference type="PROSITE" id="PS50943"/>
    </source>
</evidence>
<reference evidence="5 6" key="1">
    <citation type="submission" date="2019-06" db="EMBL/GenBank/DDBJ databases">
        <title>Whole genome shotgun sequence of Acinetobacter pittii NBRC 110514.</title>
        <authorList>
            <person name="Hosoyama A."/>
            <person name="Uohara A."/>
            <person name="Ohji S."/>
            <person name="Ichikawa N."/>
        </authorList>
    </citation>
    <scope>NUCLEOTIDE SEQUENCE [LARGE SCALE GENOMIC DNA]</scope>
    <source>
        <strain evidence="5 6">NBRC 110514</strain>
    </source>
</reference>
<protein>
    <submittedName>
        <fullName evidence="5">Transcriptional regulator</fullName>
    </submittedName>
</protein>